<dbReference type="EMBL" id="AK357100">
    <property type="protein sequence ID" value="BAJ88315.1"/>
    <property type="molecule type" value="mRNA"/>
</dbReference>
<sequence>MSCIYRCNDTLCCRCAEALLSCWFHRLMEPTRLPTPSSQRTPRHKLCTSQLVQSCVTRA</sequence>
<reference evidence="1" key="1">
    <citation type="journal article" date="2011" name="Plant Physiol.">
        <title>Comprehensive sequence analysis of 24,783 barley full-length cDNAs derived from 12 clone libraries.</title>
        <authorList>
            <person name="Matsumoto T."/>
            <person name="Tanaka T."/>
            <person name="Sakai H."/>
            <person name="Amano N."/>
            <person name="Kanamori H."/>
            <person name="Kurita K."/>
            <person name="Kikuta A."/>
            <person name="Kamiya K."/>
            <person name="Yamamoto M."/>
            <person name="Ikawa H."/>
            <person name="Fujii N."/>
            <person name="Hori K."/>
            <person name="Itoh T."/>
            <person name="Sato K."/>
        </authorList>
    </citation>
    <scope>NUCLEOTIDE SEQUENCE</scope>
    <source>
        <tissue evidence="1">Shoot</tissue>
    </source>
</reference>
<protein>
    <submittedName>
        <fullName evidence="1">Predicted protein</fullName>
    </submittedName>
</protein>
<name>F2CZP4_HORVV</name>
<evidence type="ECO:0000313" key="1">
    <source>
        <dbReference type="EMBL" id="BAJ88315.1"/>
    </source>
</evidence>
<dbReference type="AlphaFoldDB" id="F2CZP4"/>
<organism evidence="1">
    <name type="scientific">Hordeum vulgare subsp. vulgare</name>
    <name type="common">Domesticated barley</name>
    <dbReference type="NCBI Taxonomy" id="112509"/>
    <lineage>
        <taxon>Eukaryota</taxon>
        <taxon>Viridiplantae</taxon>
        <taxon>Streptophyta</taxon>
        <taxon>Embryophyta</taxon>
        <taxon>Tracheophyta</taxon>
        <taxon>Spermatophyta</taxon>
        <taxon>Magnoliopsida</taxon>
        <taxon>Liliopsida</taxon>
        <taxon>Poales</taxon>
        <taxon>Poaceae</taxon>
        <taxon>BOP clade</taxon>
        <taxon>Pooideae</taxon>
        <taxon>Triticodae</taxon>
        <taxon>Triticeae</taxon>
        <taxon>Hordeinae</taxon>
        <taxon>Hordeum</taxon>
    </lineage>
</organism>
<accession>F2CZP4</accession>
<proteinExistence type="evidence at transcript level"/>